<feature type="transmembrane region" description="Helical" evidence="6">
    <location>
        <begin position="270"/>
        <end position="289"/>
    </location>
</feature>
<organism evidence="8 9">
    <name type="scientific">Achromobacter seleniivolatilans</name>
    <dbReference type="NCBI Taxonomy" id="3047478"/>
    <lineage>
        <taxon>Bacteria</taxon>
        <taxon>Pseudomonadati</taxon>
        <taxon>Pseudomonadota</taxon>
        <taxon>Betaproteobacteria</taxon>
        <taxon>Burkholderiales</taxon>
        <taxon>Alcaligenaceae</taxon>
        <taxon>Achromobacter</taxon>
    </lineage>
</organism>
<feature type="transmembrane region" description="Helical" evidence="6">
    <location>
        <begin position="32"/>
        <end position="51"/>
    </location>
</feature>
<evidence type="ECO:0000256" key="1">
    <source>
        <dbReference type="ARBA" id="ARBA00004651"/>
    </source>
</evidence>
<gene>
    <name evidence="8" type="primary">yddG</name>
    <name evidence="8" type="ORF">RAS12_07070</name>
</gene>
<feature type="transmembrane region" description="Helical" evidence="6">
    <location>
        <begin position="63"/>
        <end position="86"/>
    </location>
</feature>
<dbReference type="NCBIfam" id="NF008676">
    <property type="entry name" value="PRK11689.1"/>
    <property type="match status" value="1"/>
</dbReference>
<comment type="subcellular location">
    <subcellularLocation>
        <location evidence="1">Cell membrane</location>
        <topology evidence="1">Multi-pass membrane protein</topology>
    </subcellularLocation>
</comment>
<dbReference type="SUPFAM" id="SSF103481">
    <property type="entry name" value="Multidrug resistance efflux transporter EmrE"/>
    <property type="match status" value="2"/>
</dbReference>
<dbReference type="EMBL" id="CP132976">
    <property type="protein sequence ID" value="WMD22130.1"/>
    <property type="molecule type" value="Genomic_DNA"/>
</dbReference>
<evidence type="ECO:0000313" key="9">
    <source>
        <dbReference type="Proteomes" id="UP001234798"/>
    </source>
</evidence>
<dbReference type="Pfam" id="PF00892">
    <property type="entry name" value="EamA"/>
    <property type="match status" value="2"/>
</dbReference>
<evidence type="ECO:0000256" key="2">
    <source>
        <dbReference type="ARBA" id="ARBA00022475"/>
    </source>
</evidence>
<keyword evidence="2" id="KW-1003">Cell membrane</keyword>
<proteinExistence type="predicted"/>
<feature type="domain" description="EamA" evidence="7">
    <location>
        <begin position="10"/>
        <end position="136"/>
    </location>
</feature>
<name>A0ABY9M5A4_9BURK</name>
<dbReference type="RefSeq" id="WP_306946649.1">
    <property type="nucleotide sequence ID" value="NZ_CP132976.1"/>
</dbReference>
<dbReference type="InterPro" id="IPR037185">
    <property type="entry name" value="EmrE-like"/>
</dbReference>
<feature type="transmembrane region" description="Helical" evidence="6">
    <location>
        <begin position="245"/>
        <end position="264"/>
    </location>
</feature>
<keyword evidence="9" id="KW-1185">Reference proteome</keyword>
<evidence type="ECO:0000256" key="4">
    <source>
        <dbReference type="ARBA" id="ARBA00022989"/>
    </source>
</evidence>
<evidence type="ECO:0000313" key="8">
    <source>
        <dbReference type="EMBL" id="WMD22130.1"/>
    </source>
</evidence>
<keyword evidence="5 6" id="KW-0472">Membrane</keyword>
<feature type="domain" description="EamA" evidence="7">
    <location>
        <begin position="160"/>
        <end position="285"/>
    </location>
</feature>
<feature type="transmembrane region" description="Helical" evidence="6">
    <location>
        <begin position="119"/>
        <end position="137"/>
    </location>
</feature>
<evidence type="ECO:0000259" key="7">
    <source>
        <dbReference type="Pfam" id="PF00892"/>
    </source>
</evidence>
<evidence type="ECO:0000256" key="5">
    <source>
        <dbReference type="ARBA" id="ARBA00023136"/>
    </source>
</evidence>
<evidence type="ECO:0000256" key="3">
    <source>
        <dbReference type="ARBA" id="ARBA00022692"/>
    </source>
</evidence>
<dbReference type="PANTHER" id="PTHR32322:SF18">
    <property type="entry name" value="S-ADENOSYLMETHIONINE_S-ADENOSYLHOMOCYSTEINE TRANSPORTER"/>
    <property type="match status" value="1"/>
</dbReference>
<evidence type="ECO:0000256" key="6">
    <source>
        <dbReference type="SAM" id="Phobius"/>
    </source>
</evidence>
<accession>A0ABY9M5A4</accession>
<dbReference type="Proteomes" id="UP001234798">
    <property type="component" value="Chromosome"/>
</dbReference>
<feature type="transmembrane region" description="Helical" evidence="6">
    <location>
        <begin position="157"/>
        <end position="173"/>
    </location>
</feature>
<reference evidence="8 9" key="1">
    <citation type="submission" date="2023-08" db="EMBL/GenBank/DDBJ databases">
        <title>Achromobacter seleniivolatilans sp. nov., isolated from seleniferous soil.</title>
        <authorList>
            <person name="Zhang S."/>
            <person name="Li K."/>
            <person name="Peng J."/>
            <person name="Zhao Q."/>
            <person name="Wang H."/>
            <person name="Guo Y."/>
        </authorList>
    </citation>
    <scope>NUCLEOTIDE SEQUENCE [LARGE SCALE GENOMIC DNA]</scope>
    <source>
        <strain evidence="8 9">R39</strain>
    </source>
</reference>
<dbReference type="PANTHER" id="PTHR32322">
    <property type="entry name" value="INNER MEMBRANE TRANSPORTER"/>
    <property type="match status" value="1"/>
</dbReference>
<feature type="transmembrane region" description="Helical" evidence="6">
    <location>
        <begin position="185"/>
        <end position="203"/>
    </location>
</feature>
<dbReference type="InterPro" id="IPR050638">
    <property type="entry name" value="AA-Vitamin_Transporters"/>
</dbReference>
<keyword evidence="3 6" id="KW-0812">Transmembrane</keyword>
<feature type="transmembrane region" description="Helical" evidence="6">
    <location>
        <begin position="92"/>
        <end position="112"/>
    </location>
</feature>
<protein>
    <submittedName>
        <fullName evidence="8">Aromatic amino acid DMT transporter YddG</fullName>
    </submittedName>
</protein>
<keyword evidence="4 6" id="KW-1133">Transmembrane helix</keyword>
<feature type="transmembrane region" description="Helical" evidence="6">
    <location>
        <begin position="215"/>
        <end position="233"/>
    </location>
</feature>
<dbReference type="InterPro" id="IPR000620">
    <property type="entry name" value="EamA_dom"/>
</dbReference>
<sequence length="301" mass="32014">MSRTYANGCGLAAILLFGVVVAGIRGVAEHFGAGAGAALLYTASSLFLVLLSGLPKIRDCSVAYLVAASALFVGYEICFSLSIGYAQSRRQTLEIGTINYLWPCFTVLFAVLMNRERPGWLIVPGTVLALLGVGWVVGSESAFDLEKTLQNVSSNPTSYGLALIGAVLWALYCNVTRRYASGRNMVSFFFMLTAGALWMRFALSSEPLAIPGTQAVLTLALAGASMAGGYALWNVAILHGNISMLATASYFTPVLSTVFASWLLSTPLEWSFWQGVIMVTAGSLLGYLATKQKKVAQLAAT</sequence>